<dbReference type="GO" id="GO:0007096">
    <property type="term" value="P:regulation of exit from mitosis"/>
    <property type="evidence" value="ECO:0007669"/>
    <property type="project" value="InterPro"/>
</dbReference>
<dbReference type="Gene3D" id="3.30.900.20">
    <property type="match status" value="1"/>
</dbReference>
<protein>
    <submittedName>
        <fullName evidence="2">Uncharacterized protein</fullName>
    </submittedName>
</protein>
<dbReference type="AlphaFoldDB" id="A0AB34IT89"/>
<dbReference type="Proteomes" id="UP001515480">
    <property type="component" value="Unassembled WGS sequence"/>
</dbReference>
<dbReference type="PANTHER" id="PTHR15681:SF1">
    <property type="entry name" value="MAD2L1-BINDING PROTEIN"/>
    <property type="match status" value="1"/>
</dbReference>
<dbReference type="PANTHER" id="PTHR15681">
    <property type="entry name" value="MAD2L1-BINDING PROTEIN"/>
    <property type="match status" value="1"/>
</dbReference>
<comment type="caution">
    <text evidence="2">The sequence shown here is derived from an EMBL/GenBank/DDBJ whole genome shotgun (WGS) entry which is preliminary data.</text>
</comment>
<evidence type="ECO:0000256" key="1">
    <source>
        <dbReference type="SAM" id="MobiDB-lite"/>
    </source>
</evidence>
<organism evidence="2 3">
    <name type="scientific">Prymnesium parvum</name>
    <name type="common">Toxic golden alga</name>
    <dbReference type="NCBI Taxonomy" id="97485"/>
    <lineage>
        <taxon>Eukaryota</taxon>
        <taxon>Haptista</taxon>
        <taxon>Haptophyta</taxon>
        <taxon>Prymnesiophyceae</taxon>
        <taxon>Prymnesiales</taxon>
        <taxon>Prymnesiaceae</taxon>
        <taxon>Prymnesium</taxon>
    </lineage>
</organism>
<dbReference type="InterPro" id="IPR009511">
    <property type="entry name" value="MAD1/Cdc20-bound-Mad2-bd"/>
</dbReference>
<evidence type="ECO:0000313" key="2">
    <source>
        <dbReference type="EMBL" id="KAL1504538.1"/>
    </source>
</evidence>
<accession>A0AB34IT89</accession>
<name>A0AB34IT89_PRYPA</name>
<evidence type="ECO:0000313" key="3">
    <source>
        <dbReference type="Proteomes" id="UP001515480"/>
    </source>
</evidence>
<proteinExistence type="predicted"/>
<sequence length="403" mass="43103">MARRPLLRLEVPVPLAHALDASGSAAVLSQAVQLLLFMQRQIPCPFDELAQDLERTPHHHARPRARPGGWRRKAALLLCGATRLFAQLPAALSAALSAVREQLPAALSATHELTQPLVVALLLGSSVASPRVVYLFRLLVDPSAEESSRPAARRLLRALATRAAVLTEHSPRACRVFLLLQAPRAARLPAEFFRPRPGLALNLRRAHLGCVDLCAPSLYLLSPPPPLPTSAASISHRTPLPSKHLPARAGPCPPRRGRLRLAHSCAMLRRRSWCTAPIKGMEVAPPRPSVRLQRTSRHTRTAAVPSTSQAHGALFIFDSASGTSCHLPMFAAGTAIDKCPIPAAAPVAAAATSDAASFTSKLAPAQGSLNDGVPLPSAGAVMNDDDPIWFQSIPHIRGWHSRG</sequence>
<dbReference type="EMBL" id="JBGBPQ010000020">
    <property type="protein sequence ID" value="KAL1504538.1"/>
    <property type="molecule type" value="Genomic_DNA"/>
</dbReference>
<dbReference type="GO" id="GO:0005634">
    <property type="term" value="C:nucleus"/>
    <property type="evidence" value="ECO:0007669"/>
    <property type="project" value="InterPro"/>
</dbReference>
<feature type="region of interest" description="Disordered" evidence="1">
    <location>
        <begin position="230"/>
        <end position="253"/>
    </location>
</feature>
<dbReference type="InterPro" id="IPR053729">
    <property type="entry name" value="MAD2L1BP_domain_sf"/>
</dbReference>
<keyword evidence="3" id="KW-1185">Reference proteome</keyword>
<reference evidence="2 3" key="1">
    <citation type="journal article" date="2024" name="Science">
        <title>Giant polyketide synthase enzymes in the biosynthesis of giant marine polyether toxins.</title>
        <authorList>
            <person name="Fallon T.R."/>
            <person name="Shende V.V."/>
            <person name="Wierzbicki I.H."/>
            <person name="Pendleton A.L."/>
            <person name="Watervoot N.F."/>
            <person name="Auber R.P."/>
            <person name="Gonzalez D.J."/>
            <person name="Wisecaver J.H."/>
            <person name="Moore B.S."/>
        </authorList>
    </citation>
    <scope>NUCLEOTIDE SEQUENCE [LARGE SCALE GENOMIC DNA]</scope>
    <source>
        <strain evidence="2 3">12B1</strain>
    </source>
</reference>
<gene>
    <name evidence="2" type="ORF">AB1Y20_010940</name>
</gene>